<evidence type="ECO:0000256" key="2">
    <source>
        <dbReference type="ARBA" id="ARBA00022771"/>
    </source>
</evidence>
<evidence type="ECO:0000259" key="6">
    <source>
        <dbReference type="PROSITE" id="PS51999"/>
    </source>
</evidence>
<feature type="region of interest" description="Disordered" evidence="5">
    <location>
        <begin position="1"/>
        <end position="27"/>
    </location>
</feature>
<evidence type="ECO:0000256" key="5">
    <source>
        <dbReference type="SAM" id="MobiDB-lite"/>
    </source>
</evidence>
<dbReference type="Proteomes" id="UP001341840">
    <property type="component" value="Unassembled WGS sequence"/>
</dbReference>
<feature type="compositionally biased region" description="Polar residues" evidence="5">
    <location>
        <begin position="1"/>
        <end position="14"/>
    </location>
</feature>
<gene>
    <name evidence="7" type="ORF">PIB30_070178</name>
</gene>
<name>A0ABU6XLM3_9FABA</name>
<organism evidence="7 8">
    <name type="scientific">Stylosanthes scabra</name>
    <dbReference type="NCBI Taxonomy" id="79078"/>
    <lineage>
        <taxon>Eukaryota</taxon>
        <taxon>Viridiplantae</taxon>
        <taxon>Streptophyta</taxon>
        <taxon>Embryophyta</taxon>
        <taxon>Tracheophyta</taxon>
        <taxon>Spermatophyta</taxon>
        <taxon>Magnoliopsida</taxon>
        <taxon>eudicotyledons</taxon>
        <taxon>Gunneridae</taxon>
        <taxon>Pentapetalae</taxon>
        <taxon>rosids</taxon>
        <taxon>fabids</taxon>
        <taxon>Fabales</taxon>
        <taxon>Fabaceae</taxon>
        <taxon>Papilionoideae</taxon>
        <taxon>50 kb inversion clade</taxon>
        <taxon>dalbergioids sensu lato</taxon>
        <taxon>Dalbergieae</taxon>
        <taxon>Pterocarpus clade</taxon>
        <taxon>Stylosanthes</taxon>
    </lineage>
</organism>
<keyword evidence="2 4" id="KW-0863">Zinc-finger</keyword>
<dbReference type="InterPro" id="IPR010666">
    <property type="entry name" value="Znf_GRF"/>
</dbReference>
<reference evidence="7 8" key="1">
    <citation type="journal article" date="2023" name="Plants (Basel)">
        <title>Bridging the Gap: Combining Genomics and Transcriptomics Approaches to Understand Stylosanthes scabra, an Orphan Legume from the Brazilian Caatinga.</title>
        <authorList>
            <person name="Ferreira-Neto J.R.C."/>
            <person name="da Silva M.D."/>
            <person name="Binneck E."/>
            <person name="de Melo N.F."/>
            <person name="da Silva R.H."/>
            <person name="de Melo A.L.T.M."/>
            <person name="Pandolfi V."/>
            <person name="Bustamante F.O."/>
            <person name="Brasileiro-Vidal A.C."/>
            <person name="Benko-Iseppon A.M."/>
        </authorList>
    </citation>
    <scope>NUCLEOTIDE SEQUENCE [LARGE SCALE GENOMIC DNA]</scope>
    <source>
        <tissue evidence="7">Leaves</tissue>
    </source>
</reference>
<evidence type="ECO:0000313" key="7">
    <source>
        <dbReference type="EMBL" id="MED6198827.1"/>
    </source>
</evidence>
<evidence type="ECO:0000256" key="4">
    <source>
        <dbReference type="PROSITE-ProRule" id="PRU01343"/>
    </source>
</evidence>
<dbReference type="Pfam" id="PF06839">
    <property type="entry name" value="Zn_ribbon_GRF"/>
    <property type="match status" value="1"/>
</dbReference>
<keyword evidence="8" id="KW-1185">Reference proteome</keyword>
<keyword evidence="1" id="KW-0479">Metal-binding</keyword>
<accession>A0ABU6XLM3</accession>
<sequence length="186" mass="21048">MESQGISSGSTRTAGSGDGRSDRSSSSTQGVFIAKVGDDKDGVAPKCHCGVFAILYLSKTASNPNRLFFGCPFFKARLAHCKFFIWLDRHTEKFRKVVDQKHDDEIEDLDEHFAILGVENRITELEARLAAMERKNKPLSLIFVGWLVWVISIKWLTFVEDECRRHYQSKALPPSHTDDAFDLPLQ</sequence>
<comment type="caution">
    <text evidence="7">The sequence shown here is derived from an EMBL/GenBank/DDBJ whole genome shotgun (WGS) entry which is preliminary data.</text>
</comment>
<dbReference type="PROSITE" id="PS51999">
    <property type="entry name" value="ZF_GRF"/>
    <property type="match status" value="1"/>
</dbReference>
<protein>
    <recommendedName>
        <fullName evidence="6">GRF-type domain-containing protein</fullName>
    </recommendedName>
</protein>
<dbReference type="PANTHER" id="PTHR33248">
    <property type="entry name" value="ZINC ION-BINDING PROTEIN"/>
    <property type="match status" value="1"/>
</dbReference>
<dbReference type="EMBL" id="JASCZI010212233">
    <property type="protein sequence ID" value="MED6198827.1"/>
    <property type="molecule type" value="Genomic_DNA"/>
</dbReference>
<evidence type="ECO:0000256" key="3">
    <source>
        <dbReference type="ARBA" id="ARBA00022833"/>
    </source>
</evidence>
<feature type="domain" description="GRF-type" evidence="6">
    <location>
        <begin position="47"/>
        <end position="90"/>
    </location>
</feature>
<proteinExistence type="predicted"/>
<keyword evidence="3" id="KW-0862">Zinc</keyword>
<evidence type="ECO:0000256" key="1">
    <source>
        <dbReference type="ARBA" id="ARBA00022723"/>
    </source>
</evidence>
<evidence type="ECO:0000313" key="8">
    <source>
        <dbReference type="Proteomes" id="UP001341840"/>
    </source>
</evidence>